<dbReference type="AlphaFoldDB" id="A0A6J6HFF1"/>
<name>A0A6J6HFF1_9ZZZZ</name>
<dbReference type="EMBL" id="CAEZUP010000029">
    <property type="protein sequence ID" value="CAB4607378.1"/>
    <property type="molecule type" value="Genomic_DNA"/>
</dbReference>
<dbReference type="PANTHER" id="PTHR35868">
    <property type="entry name" value="DUF2804 DOMAIN-CONTAINING PROTEIN-RELATED"/>
    <property type="match status" value="1"/>
</dbReference>
<reference evidence="1" key="1">
    <citation type="submission" date="2020-05" db="EMBL/GenBank/DDBJ databases">
        <authorList>
            <person name="Chiriac C."/>
            <person name="Salcher M."/>
            <person name="Ghai R."/>
            <person name="Kavagutti S V."/>
        </authorList>
    </citation>
    <scope>NUCLEOTIDE SEQUENCE</scope>
</reference>
<organism evidence="1">
    <name type="scientific">freshwater metagenome</name>
    <dbReference type="NCBI Taxonomy" id="449393"/>
    <lineage>
        <taxon>unclassified sequences</taxon>
        <taxon>metagenomes</taxon>
        <taxon>ecological metagenomes</taxon>
    </lineage>
</organism>
<protein>
    <submittedName>
        <fullName evidence="1">Unannotated protein</fullName>
    </submittedName>
</protein>
<sequence length="198" mass="22081">MVVAHPPAQESLNVVIPWSNKRFQYTSKHQARPVAGTVEFDGEVRSLGSDGVEAWGVLDVGRGRWPYSTRWNWAGGAGRTTDGRVVGLQFGGKWTEGTGFTENAIVLDGRLIKLGAELEWSYSWDEPLKPWRVRSDACNLDVTLTPLFDRHARTNLLVLSTEVHQVFGRWSGEIPDDGGGTLEVRDIVGFAEESRSRW</sequence>
<dbReference type="Pfam" id="PF10974">
    <property type="entry name" value="DUF2804"/>
    <property type="match status" value="1"/>
</dbReference>
<dbReference type="PANTHER" id="PTHR35868:SF3">
    <property type="entry name" value="DUF2804 DOMAIN-CONTAINING PROTEIN"/>
    <property type="match status" value="1"/>
</dbReference>
<evidence type="ECO:0000313" key="1">
    <source>
        <dbReference type="EMBL" id="CAB4607378.1"/>
    </source>
</evidence>
<gene>
    <name evidence="1" type="ORF">UFOPK1835_00861</name>
</gene>
<accession>A0A6J6HFF1</accession>
<proteinExistence type="predicted"/>
<dbReference type="InterPro" id="IPR021243">
    <property type="entry name" value="DUF2804"/>
</dbReference>